<gene>
    <name evidence="2" type="ORF">Egran_05151</name>
</gene>
<comment type="caution">
    <text evidence="2">The sequence shown here is derived from an EMBL/GenBank/DDBJ whole genome shotgun (WGS) entry which is preliminary data.</text>
</comment>
<evidence type="ECO:0000313" key="2">
    <source>
        <dbReference type="EMBL" id="OXV07085.1"/>
    </source>
</evidence>
<keyword evidence="3" id="KW-1185">Reference proteome</keyword>
<accession>A0A232LSF4</accession>
<organism evidence="2 3">
    <name type="scientific">Elaphomyces granulatus</name>
    <dbReference type="NCBI Taxonomy" id="519963"/>
    <lineage>
        <taxon>Eukaryota</taxon>
        <taxon>Fungi</taxon>
        <taxon>Dikarya</taxon>
        <taxon>Ascomycota</taxon>
        <taxon>Pezizomycotina</taxon>
        <taxon>Eurotiomycetes</taxon>
        <taxon>Eurotiomycetidae</taxon>
        <taxon>Eurotiales</taxon>
        <taxon>Elaphomycetaceae</taxon>
        <taxon>Elaphomyces</taxon>
    </lineage>
</organism>
<dbReference type="OrthoDB" id="539158at2759"/>
<evidence type="ECO:0000259" key="1">
    <source>
        <dbReference type="PROSITE" id="PS50181"/>
    </source>
</evidence>
<dbReference type="InterPro" id="IPR036047">
    <property type="entry name" value="F-box-like_dom_sf"/>
</dbReference>
<protein>
    <recommendedName>
        <fullName evidence="1">F-box domain-containing protein</fullName>
    </recommendedName>
</protein>
<dbReference type="InterPro" id="IPR001810">
    <property type="entry name" value="F-box_dom"/>
</dbReference>
<dbReference type="Proteomes" id="UP000243515">
    <property type="component" value="Unassembled WGS sequence"/>
</dbReference>
<feature type="domain" description="F-box" evidence="1">
    <location>
        <begin position="1"/>
        <end position="54"/>
    </location>
</feature>
<reference evidence="2 3" key="1">
    <citation type="journal article" date="2015" name="Environ. Microbiol.">
        <title>Metagenome sequence of Elaphomyces granulatus from sporocarp tissue reveals Ascomycota ectomycorrhizal fingerprints of genome expansion and a Proteobacteria-rich microbiome.</title>
        <authorList>
            <person name="Quandt C.A."/>
            <person name="Kohler A."/>
            <person name="Hesse C.N."/>
            <person name="Sharpton T.J."/>
            <person name="Martin F."/>
            <person name="Spatafora J.W."/>
        </authorList>
    </citation>
    <scope>NUCLEOTIDE SEQUENCE [LARGE SCALE GENOMIC DNA]</scope>
    <source>
        <strain evidence="2 3">OSC145934</strain>
    </source>
</reference>
<dbReference type="InterPro" id="IPR039719">
    <property type="entry name" value="FBXO28"/>
</dbReference>
<dbReference type="GO" id="GO:0000209">
    <property type="term" value="P:protein polyubiquitination"/>
    <property type="evidence" value="ECO:0007669"/>
    <property type="project" value="TreeGrafter"/>
</dbReference>
<dbReference type="AlphaFoldDB" id="A0A232LSF4"/>
<dbReference type="PROSITE" id="PS50181">
    <property type="entry name" value="FBOX"/>
    <property type="match status" value="1"/>
</dbReference>
<dbReference type="PANTHER" id="PTHR13252">
    <property type="entry name" value="F-BOX ONLY PROTEIN 28"/>
    <property type="match status" value="1"/>
</dbReference>
<dbReference type="SUPFAM" id="SSF81383">
    <property type="entry name" value="F-box domain"/>
    <property type="match status" value="1"/>
</dbReference>
<evidence type="ECO:0000313" key="3">
    <source>
        <dbReference type="Proteomes" id="UP000243515"/>
    </source>
</evidence>
<sequence length="678" mass="75902">MDRLPVEILAKITDSISPPLFFYKDLSPREQVQLQLVSRLFFSLSRDNTLWRLNCYESSWAASHHASATLKSSLESLPVSSVASLSSLGSNTLRSLIQPRMLQSEMTDAVPGSDNRNGNDGSLEFSTERRWRAAAEWDPSYEVENIDWYSEYIARHGPLSFSWLQQPYTVNEHSRKTLREVKGMGLLRDWNSAREDRVIAPLEDGTVCVWDLNYSHTSSSPTTKGKIAGVSARGILLADMSRRSEKSVARPLALGFLSVGECVSVDSIRRRVYISVGNVLNEVDLETLQVISQERYAWSIFAMSQETDYSVPLTLATTLSLQIYDSRLPTVHEEAGIALRCENEPAPYLLNSSLYARPDCQVLQLQADGSPPRRIRSPDPSDKSANYAPLFQPGPLSILHPPAPYINTILLAGRFPSILCYDRRFFPQLQNTVHSGGRLCGLTSIPAPRYPFCSQSQWPGRHSIAACGEYNGKGSLELYNIISSGTDSTASCNSSSTLSVMYQNRQSAARSKLLSVASHGAHIVYSDADGNIKWVERDGRAVFRRWNINADRGWSTPLNLNDQEHAGNGIFRSADTGGHHDVARKILPTDANLAGDEILIWTGDRIGRLRFSHPTGADVDEDEEDLPLDDEFDSATRLAWRQRRQEELQRDREYSGIMRRALERQADEVRWMGRLGMA</sequence>
<dbReference type="EMBL" id="NPHW01005125">
    <property type="protein sequence ID" value="OXV07085.1"/>
    <property type="molecule type" value="Genomic_DNA"/>
</dbReference>
<dbReference type="PANTHER" id="PTHR13252:SF9">
    <property type="entry name" value="F-BOX ONLY PROTEIN 28"/>
    <property type="match status" value="1"/>
</dbReference>
<proteinExistence type="predicted"/>
<name>A0A232LSF4_9EURO</name>
<dbReference type="Pfam" id="PF12937">
    <property type="entry name" value="F-box-like"/>
    <property type="match status" value="1"/>
</dbReference>